<feature type="region of interest" description="Disordered" evidence="1">
    <location>
        <begin position="1"/>
        <end position="40"/>
    </location>
</feature>
<name>A0AAW8D193_9BURK</name>
<reference evidence="3" key="1">
    <citation type="submission" date="2023-07" db="EMBL/GenBank/DDBJ databases">
        <title>Sorghum-associated microbial communities from plants grown in Nebraska, USA.</title>
        <authorList>
            <person name="Schachtman D."/>
        </authorList>
    </citation>
    <scope>NUCLEOTIDE SEQUENCE</scope>
    <source>
        <strain evidence="3">DS3754</strain>
    </source>
</reference>
<proteinExistence type="predicted"/>
<feature type="compositionally biased region" description="Low complexity" evidence="1">
    <location>
        <begin position="163"/>
        <end position="186"/>
    </location>
</feature>
<evidence type="ECO:0000313" key="3">
    <source>
        <dbReference type="EMBL" id="MDP9894902.1"/>
    </source>
</evidence>
<feature type="compositionally biased region" description="Basic and acidic residues" evidence="1">
    <location>
        <begin position="396"/>
        <end position="408"/>
    </location>
</feature>
<dbReference type="InterPro" id="IPR040677">
    <property type="entry name" value="LPD7"/>
</dbReference>
<dbReference type="EMBL" id="JAUSRD010000010">
    <property type="protein sequence ID" value="MDP9894902.1"/>
    <property type="molecule type" value="Genomic_DNA"/>
</dbReference>
<feature type="region of interest" description="Disordered" evidence="1">
    <location>
        <begin position="374"/>
        <end position="408"/>
    </location>
</feature>
<evidence type="ECO:0000259" key="2">
    <source>
        <dbReference type="Pfam" id="PF18821"/>
    </source>
</evidence>
<feature type="domain" description="Large polyvalent protein-associated" evidence="2">
    <location>
        <begin position="44"/>
        <end position="134"/>
    </location>
</feature>
<feature type="compositionally biased region" description="Low complexity" evidence="1">
    <location>
        <begin position="7"/>
        <end position="26"/>
    </location>
</feature>
<dbReference type="Pfam" id="PF18821">
    <property type="entry name" value="LPD7"/>
    <property type="match status" value="1"/>
</dbReference>
<dbReference type="AlphaFoldDB" id="A0AAW8D193"/>
<evidence type="ECO:0000256" key="1">
    <source>
        <dbReference type="SAM" id="MobiDB-lite"/>
    </source>
</evidence>
<organism evidence="3 4">
    <name type="scientific">Variovorax boronicumulans</name>
    <dbReference type="NCBI Taxonomy" id="436515"/>
    <lineage>
        <taxon>Bacteria</taxon>
        <taxon>Pseudomonadati</taxon>
        <taxon>Pseudomonadota</taxon>
        <taxon>Betaproteobacteria</taxon>
        <taxon>Burkholderiales</taxon>
        <taxon>Comamonadaceae</taxon>
        <taxon>Variovorax</taxon>
    </lineage>
</organism>
<comment type="caution">
    <text evidence="3">The sequence shown here is derived from an EMBL/GenBank/DDBJ whole genome shotgun (WGS) entry which is preliminary data.</text>
</comment>
<gene>
    <name evidence="3" type="ORF">J2W31_004027</name>
</gene>
<dbReference type="Proteomes" id="UP001242045">
    <property type="component" value="Unassembled WGS sequence"/>
</dbReference>
<accession>A0AAW8D193</accession>
<evidence type="ECO:0000313" key="4">
    <source>
        <dbReference type="Proteomes" id="UP001242045"/>
    </source>
</evidence>
<protein>
    <submittedName>
        <fullName evidence="3">DNA primase/helicase</fullName>
    </submittedName>
</protein>
<dbReference type="RefSeq" id="WP_307685837.1">
    <property type="nucleotide sequence ID" value="NZ_JAUSRD010000010.1"/>
</dbReference>
<sequence length="408" mass="44539">MPSDPFSESPASAGTAGAASQGEAGAVHGDATPAGRGRPRVPDAIERRYLRVDDRYFFPDRTLAFIDDGARIRVQTENREVLHSVVAIAEARGWRALTVKGTASFRQGMWREAVLRGIEVRGYDPTDVEVLQMQRASKPSAPSHEKGAASAPARPTAAEEGRAAMARDGARNAGAARDAAADPAEMPRGHRSPRTTRGSTIEGLLVAAAAAPYQFDPAQRLSFYVRVRTETGDRTVWGSDLERALAESASRPRIGDQVVLTRQGARPVKVMVPERNAQGELTGEKRIVTQRAVWRIETPDHIRAMEERAMRIRSGETVSPEIGRQHPPLAAAAAGLALAEQYATRVTRDPDSWQRLVQLIRERIADALAQGHSLHLPDRRPHPGPVHLHAPVRQRAARDREAPSHERA</sequence>
<feature type="region of interest" description="Disordered" evidence="1">
    <location>
        <begin position="134"/>
        <end position="199"/>
    </location>
</feature>